<gene>
    <name evidence="1" type="ORF">ACFFV7_00920</name>
</gene>
<keyword evidence="2" id="KW-1185">Reference proteome</keyword>
<comment type="caution">
    <text evidence="1">The sequence shown here is derived from an EMBL/GenBank/DDBJ whole genome shotgun (WGS) entry which is preliminary data.</text>
</comment>
<dbReference type="RefSeq" id="WP_189645427.1">
    <property type="nucleotide sequence ID" value="NZ_BMRC01000001.1"/>
</dbReference>
<protein>
    <submittedName>
        <fullName evidence="1">Type II toxin-antitoxin system prevent-host-death family antitoxin</fullName>
    </submittedName>
</protein>
<dbReference type="Proteomes" id="UP001589647">
    <property type="component" value="Unassembled WGS sequence"/>
</dbReference>
<name>A0ABV5I5C6_9ACTN</name>
<proteinExistence type="predicted"/>
<evidence type="ECO:0000313" key="1">
    <source>
        <dbReference type="EMBL" id="MFB9199737.1"/>
    </source>
</evidence>
<accession>A0ABV5I5C6</accession>
<organism evidence="1 2">
    <name type="scientific">Nonomuraea spiralis</name>
    <dbReference type="NCBI Taxonomy" id="46182"/>
    <lineage>
        <taxon>Bacteria</taxon>
        <taxon>Bacillati</taxon>
        <taxon>Actinomycetota</taxon>
        <taxon>Actinomycetes</taxon>
        <taxon>Streptosporangiales</taxon>
        <taxon>Streptosporangiaceae</taxon>
        <taxon>Nonomuraea</taxon>
    </lineage>
</organism>
<reference evidence="1 2" key="1">
    <citation type="submission" date="2024-09" db="EMBL/GenBank/DDBJ databases">
        <authorList>
            <person name="Sun Q."/>
            <person name="Mori K."/>
        </authorList>
    </citation>
    <scope>NUCLEOTIDE SEQUENCE [LARGE SCALE GENOMIC DNA]</scope>
    <source>
        <strain evidence="1 2">CCM 3426</strain>
    </source>
</reference>
<sequence length="172" mass="17703">MISYSELEARLGVPIGVEEARSSWGALVGAAGEGQVTLITRERWEWAALVPLSKVPGMLSGLPVVSLSTAKAKLGELVRQVATPYDDTPVLLARHRTPVAALIAATRLLGPGTVEQAAPAADVEALLHRGCTVTLSLHPTGSGVIAVARDRDGGEVAVGTGDGVEEALRALG</sequence>
<dbReference type="NCBIfam" id="TIGR01552">
    <property type="entry name" value="phd_fam"/>
    <property type="match status" value="1"/>
</dbReference>
<dbReference type="EMBL" id="JBHMEI010000001">
    <property type="protein sequence ID" value="MFB9199737.1"/>
    <property type="molecule type" value="Genomic_DNA"/>
</dbReference>
<evidence type="ECO:0000313" key="2">
    <source>
        <dbReference type="Proteomes" id="UP001589647"/>
    </source>
</evidence>